<evidence type="ECO:0000313" key="1">
    <source>
        <dbReference type="EMBL" id="HEA86805.1"/>
    </source>
</evidence>
<organism evidence="1">
    <name type="scientific">candidate division WOR-3 bacterium</name>
    <dbReference type="NCBI Taxonomy" id="2052148"/>
    <lineage>
        <taxon>Bacteria</taxon>
        <taxon>Bacteria division WOR-3</taxon>
    </lineage>
</organism>
<reference evidence="1" key="1">
    <citation type="journal article" date="2020" name="mSystems">
        <title>Genome- and Community-Level Interaction Insights into Carbon Utilization and Element Cycling Functions of Hydrothermarchaeota in Hydrothermal Sediment.</title>
        <authorList>
            <person name="Zhou Z."/>
            <person name="Liu Y."/>
            <person name="Xu W."/>
            <person name="Pan J."/>
            <person name="Luo Z.H."/>
            <person name="Li M."/>
        </authorList>
    </citation>
    <scope>NUCLEOTIDE SEQUENCE [LARGE SCALE GENOMIC DNA]</scope>
    <source>
        <strain evidence="1">SpSt-265</strain>
    </source>
</reference>
<dbReference type="AlphaFoldDB" id="A0A7C1SJA1"/>
<dbReference type="EMBL" id="DSLG01000002">
    <property type="protein sequence ID" value="HEA86805.1"/>
    <property type="molecule type" value="Genomic_DNA"/>
</dbReference>
<comment type="caution">
    <text evidence="1">The sequence shown here is derived from an EMBL/GenBank/DDBJ whole genome shotgun (WGS) entry which is preliminary data.</text>
</comment>
<accession>A0A7C1SJA1</accession>
<name>A0A7C1SJA1_UNCW3</name>
<gene>
    <name evidence="1" type="ORF">ENP94_02195</name>
</gene>
<protein>
    <submittedName>
        <fullName evidence="1">Uncharacterized protein</fullName>
    </submittedName>
</protein>
<sequence>MEICSRCCGRLRRTIIQCPDGCEYLLESRKAALEKLLNIYGDSEFERNWFEVLHNLRLAIIKTKSTPFPNDDEIVEALENVIERRRIKEKGLIYAPKSVNPNVQLLVSGLEKILSHYEKLGATNTAKYESSQLNTCLKYILRQVRTARIKGVDIVRLISGVVGMNFVNIEATISSLRETVS</sequence>
<proteinExistence type="predicted"/>